<sequence length="399" mass="42742">MQKMRYWHVPSAIIATIAWFTLHSGFAERFHIAGPGEARNLSGETAYRVAAVERRQIVESVQVTGSVVPVALVSVSSQVSGQIKKIYADFNGEVSRGDAIALIDPLSFEIAVEQAEAQVGIARAGVQKAEVALRDAEADLERKHALAINGTGSKLEESKATAVRDLASAELDNATHALLGAEATLKQARADLDRTVIRSPVDGTIIQRGIEVGQTVAVSLQAPVLFTIAQNLREMQVNASIPEAEIGRIRVGQRLEFTVDSYPGNLFHGEVIQIRKQPQMTQNVVTYTVVASAPNLELRLLPGMTATARIIIDDSGEKLSVPTAALRFRPPGEPRSLETRIFVERDGLPVAIHVRPGATDGSFTAITSDGLKEGDRAITGLAIAGGQAAVSGRPRQPEM</sequence>
<dbReference type="Pfam" id="PF25954">
    <property type="entry name" value="Beta-barrel_RND_2"/>
    <property type="match status" value="1"/>
</dbReference>
<organism evidence="4 5">
    <name type="scientific">Sinorhizobium alkalisoli</name>
    <dbReference type="NCBI Taxonomy" id="1752398"/>
    <lineage>
        <taxon>Bacteria</taxon>
        <taxon>Pseudomonadati</taxon>
        <taxon>Pseudomonadota</taxon>
        <taxon>Alphaproteobacteria</taxon>
        <taxon>Hyphomicrobiales</taxon>
        <taxon>Rhizobiaceae</taxon>
        <taxon>Sinorhizobium/Ensifer group</taxon>
        <taxon>Sinorhizobium</taxon>
    </lineage>
</organism>
<proteinExistence type="inferred from homology"/>
<dbReference type="OrthoDB" id="9791520at2"/>
<keyword evidence="5" id="KW-1185">Reference proteome</keyword>
<dbReference type="PANTHER" id="PTHR30469:SF33">
    <property type="entry name" value="SLR1207 PROTEIN"/>
    <property type="match status" value="1"/>
</dbReference>
<dbReference type="SUPFAM" id="SSF111369">
    <property type="entry name" value="HlyD-like secretion proteins"/>
    <property type="match status" value="1"/>
</dbReference>
<evidence type="ECO:0000259" key="2">
    <source>
        <dbReference type="Pfam" id="PF25917"/>
    </source>
</evidence>
<dbReference type="Proteomes" id="UP000094342">
    <property type="component" value="Unassembled WGS sequence"/>
</dbReference>
<comment type="similarity">
    <text evidence="1">Belongs to the membrane fusion protein (MFP) (TC 8.A.1) family.</text>
</comment>
<feature type="domain" description="Multidrug resistance protein MdtA-like barrel-sandwich hybrid" evidence="2">
    <location>
        <begin position="73"/>
        <end position="224"/>
    </location>
</feature>
<dbReference type="AlphaFoldDB" id="A0A1E3V9T4"/>
<dbReference type="Gene3D" id="2.40.50.100">
    <property type="match status" value="1"/>
</dbReference>
<dbReference type="NCBIfam" id="TIGR01730">
    <property type="entry name" value="RND_mfp"/>
    <property type="match status" value="1"/>
</dbReference>
<name>A0A1E3V9T4_9HYPH</name>
<dbReference type="EMBL" id="LYBW01000059">
    <property type="protein sequence ID" value="ODR90383.1"/>
    <property type="molecule type" value="Genomic_DNA"/>
</dbReference>
<reference evidence="5" key="1">
    <citation type="submission" date="2016-05" db="EMBL/GenBank/DDBJ databases">
        <authorList>
            <person name="Li Y."/>
        </authorList>
    </citation>
    <scope>NUCLEOTIDE SEQUENCE [LARGE SCALE GENOMIC DNA]</scope>
    <source>
        <strain evidence="5">YIC4027</strain>
    </source>
</reference>
<dbReference type="GO" id="GO:1990281">
    <property type="term" value="C:efflux pump complex"/>
    <property type="evidence" value="ECO:0007669"/>
    <property type="project" value="TreeGrafter"/>
</dbReference>
<evidence type="ECO:0000313" key="4">
    <source>
        <dbReference type="EMBL" id="ODR90383.1"/>
    </source>
</evidence>
<protein>
    <submittedName>
        <fullName evidence="4">Uncharacterized protein</fullName>
    </submittedName>
</protein>
<comment type="caution">
    <text evidence="4">The sequence shown here is derived from an EMBL/GenBank/DDBJ whole genome shotgun (WGS) entry which is preliminary data.</text>
</comment>
<gene>
    <name evidence="4" type="ORF">A8M32_15805</name>
</gene>
<dbReference type="InterPro" id="IPR058792">
    <property type="entry name" value="Beta-barrel_RND_2"/>
</dbReference>
<evidence type="ECO:0000313" key="5">
    <source>
        <dbReference type="Proteomes" id="UP000094342"/>
    </source>
</evidence>
<dbReference type="STRING" id="1752398.A8M32_15805"/>
<feature type="domain" description="CusB-like beta-barrel" evidence="3">
    <location>
        <begin position="237"/>
        <end position="310"/>
    </location>
</feature>
<dbReference type="Gene3D" id="1.10.287.470">
    <property type="entry name" value="Helix hairpin bin"/>
    <property type="match status" value="1"/>
</dbReference>
<evidence type="ECO:0000259" key="3">
    <source>
        <dbReference type="Pfam" id="PF25954"/>
    </source>
</evidence>
<dbReference type="RefSeq" id="WP_069459372.1">
    <property type="nucleotide sequence ID" value="NZ_LYBW01000059.1"/>
</dbReference>
<dbReference type="InterPro" id="IPR058625">
    <property type="entry name" value="MdtA-like_BSH"/>
</dbReference>
<dbReference type="Gene3D" id="2.40.30.170">
    <property type="match status" value="1"/>
</dbReference>
<dbReference type="PANTHER" id="PTHR30469">
    <property type="entry name" value="MULTIDRUG RESISTANCE PROTEIN MDTA"/>
    <property type="match status" value="1"/>
</dbReference>
<dbReference type="InterPro" id="IPR006143">
    <property type="entry name" value="RND_pump_MFP"/>
</dbReference>
<accession>A0A1E3V9T4</accession>
<evidence type="ECO:0000256" key="1">
    <source>
        <dbReference type="ARBA" id="ARBA00009477"/>
    </source>
</evidence>
<dbReference type="GO" id="GO:0015562">
    <property type="term" value="F:efflux transmembrane transporter activity"/>
    <property type="evidence" value="ECO:0007669"/>
    <property type="project" value="TreeGrafter"/>
</dbReference>
<dbReference type="Pfam" id="PF25917">
    <property type="entry name" value="BSH_RND"/>
    <property type="match status" value="1"/>
</dbReference>